<dbReference type="OrthoDB" id="2251794at2759"/>
<gene>
    <name evidence="7" type="ORF">ANIA_03820</name>
</gene>
<evidence type="ECO:0000256" key="2">
    <source>
        <dbReference type="ARBA" id="ARBA00022692"/>
    </source>
</evidence>
<feature type="transmembrane region" description="Helical" evidence="6">
    <location>
        <begin position="150"/>
        <end position="171"/>
    </location>
</feature>
<organism evidence="7 8">
    <name type="scientific">Emericella nidulans (strain FGSC A4 / ATCC 38163 / CBS 112.46 / NRRL 194 / M139)</name>
    <name type="common">Aspergillus nidulans</name>
    <dbReference type="NCBI Taxonomy" id="227321"/>
    <lineage>
        <taxon>Eukaryota</taxon>
        <taxon>Fungi</taxon>
        <taxon>Dikarya</taxon>
        <taxon>Ascomycota</taxon>
        <taxon>Pezizomycotina</taxon>
        <taxon>Eurotiomycetes</taxon>
        <taxon>Eurotiomycetidae</taxon>
        <taxon>Eurotiales</taxon>
        <taxon>Aspergillaceae</taxon>
        <taxon>Aspergillus</taxon>
        <taxon>Aspergillus subgen. Nidulantes</taxon>
    </lineage>
</organism>
<sequence>MHLFNPIDSLDPYLSLSRRQSDSNSSSVCGGGGVGTGVKESFTQVNANILLTMRNRDNQTCAGEYVVGNGSNSLLQPDYPCVGPDYIVCCVEWEDMVNVTSNSSPSTDTTTTTTRTTTTNSPTPGLETGADGSGSGGGDGGLSASQKGGIAGGIVGAVAVTSIIFLLFLLLRRRRKQQQHGQEQPVVEESEGRRSDYTGEGKGTERETSGHNVGGGENEIGVAMLASREKAELDASGRALHEMESPTVTKNIKEIGGYRELDGTPLAIAELAVPETGPEHGQNGQKGKTGHEQAP</sequence>
<dbReference type="PANTHER" id="PTHR15549">
    <property type="entry name" value="PAIRED IMMUNOGLOBULIN-LIKE TYPE 2 RECEPTOR"/>
    <property type="match status" value="1"/>
</dbReference>
<evidence type="ECO:0000256" key="4">
    <source>
        <dbReference type="ARBA" id="ARBA00023136"/>
    </source>
</evidence>
<dbReference type="GO" id="GO:0016020">
    <property type="term" value="C:membrane"/>
    <property type="evidence" value="ECO:0007669"/>
    <property type="project" value="UniProtKB-SubCell"/>
</dbReference>
<evidence type="ECO:0000256" key="6">
    <source>
        <dbReference type="SAM" id="Phobius"/>
    </source>
</evidence>
<dbReference type="AlphaFoldDB" id="Q5B6L0"/>
<evidence type="ECO:0000313" key="7">
    <source>
        <dbReference type="EMBL" id="CBF75314.1"/>
    </source>
</evidence>
<evidence type="ECO:0000256" key="1">
    <source>
        <dbReference type="ARBA" id="ARBA00004167"/>
    </source>
</evidence>
<feature type="region of interest" description="Disordered" evidence="5">
    <location>
        <begin position="273"/>
        <end position="295"/>
    </location>
</feature>
<accession>C8V6S1</accession>
<protein>
    <submittedName>
        <fullName evidence="7">Uncharacterized protein</fullName>
    </submittedName>
</protein>
<reference evidence="8" key="2">
    <citation type="journal article" date="2009" name="Fungal Genet. Biol.">
        <title>The 2008 update of the Aspergillus nidulans genome annotation: a community effort.</title>
        <authorList>
            <person name="Wortman J.R."/>
            <person name="Gilsenan J.M."/>
            <person name="Joardar V."/>
            <person name="Deegan J."/>
            <person name="Clutterbuck J."/>
            <person name="Andersen M.R."/>
            <person name="Archer D."/>
            <person name="Bencina M."/>
            <person name="Braus G."/>
            <person name="Coutinho P."/>
            <person name="von Dohren H."/>
            <person name="Doonan J."/>
            <person name="Driessen A.J."/>
            <person name="Durek P."/>
            <person name="Espeso E."/>
            <person name="Fekete E."/>
            <person name="Flipphi M."/>
            <person name="Estrada C.G."/>
            <person name="Geysens S."/>
            <person name="Goldman G."/>
            <person name="de Groot P.W."/>
            <person name="Hansen K."/>
            <person name="Harris S.D."/>
            <person name="Heinekamp T."/>
            <person name="Helmstaedt K."/>
            <person name="Henrissat B."/>
            <person name="Hofmann G."/>
            <person name="Homan T."/>
            <person name="Horio T."/>
            <person name="Horiuchi H."/>
            <person name="James S."/>
            <person name="Jones M."/>
            <person name="Karaffa L."/>
            <person name="Karanyi Z."/>
            <person name="Kato M."/>
            <person name="Keller N."/>
            <person name="Kelly D.E."/>
            <person name="Kiel J.A."/>
            <person name="Kim J.M."/>
            <person name="van der Klei I.J."/>
            <person name="Klis F.M."/>
            <person name="Kovalchuk A."/>
            <person name="Krasevec N."/>
            <person name="Kubicek C.P."/>
            <person name="Liu B."/>
            <person name="Maccabe A."/>
            <person name="Meyer V."/>
            <person name="Mirabito P."/>
            <person name="Miskei M."/>
            <person name="Mos M."/>
            <person name="Mullins J."/>
            <person name="Nelson D.R."/>
            <person name="Nielsen J."/>
            <person name="Oakley B.R."/>
            <person name="Osmani S.A."/>
            <person name="Pakula T."/>
            <person name="Paszewski A."/>
            <person name="Paulsen I."/>
            <person name="Pilsyk S."/>
            <person name="Pocsi I."/>
            <person name="Punt P.J."/>
            <person name="Ram A.F."/>
            <person name="Ren Q."/>
            <person name="Robellet X."/>
            <person name="Robson G."/>
            <person name="Seiboth B."/>
            <person name="van Solingen P."/>
            <person name="Specht T."/>
            <person name="Sun J."/>
            <person name="Taheri-Talesh N."/>
            <person name="Takeshita N."/>
            <person name="Ussery D."/>
            <person name="vanKuyk P.A."/>
            <person name="Visser H."/>
            <person name="van de Vondervoort P.J."/>
            <person name="de Vries R.P."/>
            <person name="Walton J."/>
            <person name="Xiang X."/>
            <person name="Xiong Y."/>
            <person name="Zeng A.P."/>
            <person name="Brandt B.W."/>
            <person name="Cornell M.J."/>
            <person name="van den Hondel C.A."/>
            <person name="Visser J."/>
            <person name="Oliver S.G."/>
            <person name="Turner G."/>
        </authorList>
    </citation>
    <scope>GENOME REANNOTATION</scope>
    <source>
        <strain evidence="8">FGSC A4 / ATCC 38163 / CBS 112.46 / NRRL 194 / M139</strain>
    </source>
</reference>
<dbReference type="KEGG" id="ani:ANIA_03820"/>
<feature type="compositionally biased region" description="Low complexity" evidence="5">
    <location>
        <begin position="100"/>
        <end position="124"/>
    </location>
</feature>
<dbReference type="Proteomes" id="UP000000560">
    <property type="component" value="Chromosome II"/>
</dbReference>
<dbReference type="HOGENOM" id="CLU_943420_0_0_1"/>
<keyword evidence="8" id="KW-1185">Reference proteome</keyword>
<keyword evidence="4 6" id="KW-0472">Membrane</keyword>
<feature type="compositionally biased region" description="Gly residues" evidence="5">
    <location>
        <begin position="131"/>
        <end position="141"/>
    </location>
</feature>
<dbReference type="InterPro" id="IPR051694">
    <property type="entry name" value="Immunoregulatory_rcpt-like"/>
</dbReference>
<accession>Q5B6L0</accession>
<feature type="compositionally biased region" description="Basic and acidic residues" evidence="5">
    <location>
        <begin position="190"/>
        <end position="209"/>
    </location>
</feature>
<proteinExistence type="predicted"/>
<dbReference type="PANTHER" id="PTHR15549:SF33">
    <property type="entry name" value="MEMBRANE PROTEIN WSC4, PUTATIVE (AFU_ORTHOLOGUE AFUA_5G09020)-RELATED"/>
    <property type="match status" value="1"/>
</dbReference>
<dbReference type="RefSeq" id="XP_661424.1">
    <property type="nucleotide sequence ID" value="XM_656332.1"/>
</dbReference>
<evidence type="ECO:0000256" key="3">
    <source>
        <dbReference type="ARBA" id="ARBA00022989"/>
    </source>
</evidence>
<dbReference type="OMA" id="ISSIQCC"/>
<dbReference type="InParanoid" id="Q5B6L0"/>
<dbReference type="GeneID" id="2873225"/>
<comment type="subcellular location">
    <subcellularLocation>
        <location evidence="1">Membrane</location>
        <topology evidence="1">Single-pass membrane protein</topology>
    </subcellularLocation>
</comment>
<evidence type="ECO:0000256" key="5">
    <source>
        <dbReference type="SAM" id="MobiDB-lite"/>
    </source>
</evidence>
<keyword evidence="3 6" id="KW-1133">Transmembrane helix</keyword>
<dbReference type="GO" id="GO:0071944">
    <property type="term" value="C:cell periphery"/>
    <property type="evidence" value="ECO:0007669"/>
    <property type="project" value="UniProtKB-ARBA"/>
</dbReference>
<feature type="region of interest" description="Disordered" evidence="5">
    <location>
        <begin position="100"/>
        <end position="142"/>
    </location>
</feature>
<keyword evidence="2 6" id="KW-0812">Transmembrane</keyword>
<evidence type="ECO:0000313" key="8">
    <source>
        <dbReference type="Proteomes" id="UP000000560"/>
    </source>
</evidence>
<feature type="region of interest" description="Disordered" evidence="5">
    <location>
        <begin position="178"/>
        <end position="217"/>
    </location>
</feature>
<dbReference type="EMBL" id="BN001302">
    <property type="protein sequence ID" value="CBF75314.1"/>
    <property type="molecule type" value="Genomic_DNA"/>
</dbReference>
<reference evidence="8" key="1">
    <citation type="journal article" date="2005" name="Nature">
        <title>Sequencing of Aspergillus nidulans and comparative analysis with A. fumigatus and A. oryzae.</title>
        <authorList>
            <person name="Galagan J.E."/>
            <person name="Calvo S.E."/>
            <person name="Cuomo C."/>
            <person name="Ma L.J."/>
            <person name="Wortman J.R."/>
            <person name="Batzoglou S."/>
            <person name="Lee S.I."/>
            <person name="Basturkmen M."/>
            <person name="Spevak C.C."/>
            <person name="Clutterbuck J."/>
            <person name="Kapitonov V."/>
            <person name="Jurka J."/>
            <person name="Scazzocchio C."/>
            <person name="Farman M."/>
            <person name="Butler J."/>
            <person name="Purcell S."/>
            <person name="Harris S."/>
            <person name="Braus G.H."/>
            <person name="Draht O."/>
            <person name="Busch S."/>
            <person name="D'Enfert C."/>
            <person name="Bouchier C."/>
            <person name="Goldman G.H."/>
            <person name="Bell-Pedersen D."/>
            <person name="Griffiths-Jones S."/>
            <person name="Doonan J.H."/>
            <person name="Yu J."/>
            <person name="Vienken K."/>
            <person name="Pain A."/>
            <person name="Freitag M."/>
            <person name="Selker E.U."/>
            <person name="Archer D.B."/>
            <person name="Penalva M.A."/>
            <person name="Oakley B.R."/>
            <person name="Momany M."/>
            <person name="Tanaka T."/>
            <person name="Kumagai T."/>
            <person name="Asai K."/>
            <person name="Machida M."/>
            <person name="Nierman W.C."/>
            <person name="Denning D.W."/>
            <person name="Caddick M."/>
            <person name="Hynes M."/>
            <person name="Paoletti M."/>
            <person name="Fischer R."/>
            <person name="Miller B."/>
            <person name="Dyer P."/>
            <person name="Sachs M.S."/>
            <person name="Osmani S.A."/>
            <person name="Birren B.W."/>
        </authorList>
    </citation>
    <scope>NUCLEOTIDE SEQUENCE [LARGE SCALE GENOMIC DNA]</scope>
    <source>
        <strain evidence="8">FGSC A4 / ATCC 38163 / CBS 112.46 / NRRL 194 / M139</strain>
    </source>
</reference>
<name>Q5B6L0_EMENI</name>